<dbReference type="AlphaFoldDB" id="A0A2P9AI09"/>
<dbReference type="InterPro" id="IPR047650">
    <property type="entry name" value="Transpos_IS110"/>
</dbReference>
<organism evidence="2 3">
    <name type="scientific">Mesorhizobium delmotii</name>
    <dbReference type="NCBI Taxonomy" id="1631247"/>
    <lineage>
        <taxon>Bacteria</taxon>
        <taxon>Pseudomonadati</taxon>
        <taxon>Pseudomonadota</taxon>
        <taxon>Alphaproteobacteria</taxon>
        <taxon>Hyphomicrobiales</taxon>
        <taxon>Phyllobacteriaceae</taxon>
        <taxon>Mesorhizobium</taxon>
    </lineage>
</organism>
<evidence type="ECO:0000313" key="2">
    <source>
        <dbReference type="EMBL" id="SJM30773.1"/>
    </source>
</evidence>
<dbReference type="Pfam" id="PF02371">
    <property type="entry name" value="Transposase_20"/>
    <property type="match status" value="1"/>
</dbReference>
<dbReference type="InterPro" id="IPR003346">
    <property type="entry name" value="Transposase_20"/>
</dbReference>
<dbReference type="Proteomes" id="UP000245698">
    <property type="component" value="Unassembled WGS sequence"/>
</dbReference>
<reference evidence="3" key="1">
    <citation type="submission" date="2016-12" db="EMBL/GenBank/DDBJ databases">
        <authorList>
            <person name="Brunel B."/>
        </authorList>
    </citation>
    <scope>NUCLEOTIDE SEQUENCE [LARGE SCALE GENOMIC DNA]</scope>
</reference>
<feature type="domain" description="Transposase IS116/IS110/IS902 C-terminal" evidence="1">
    <location>
        <begin position="257"/>
        <end position="334"/>
    </location>
</feature>
<dbReference type="GO" id="GO:0004803">
    <property type="term" value="F:transposase activity"/>
    <property type="evidence" value="ECO:0007669"/>
    <property type="project" value="InterPro"/>
</dbReference>
<dbReference type="PANTHER" id="PTHR33055">
    <property type="entry name" value="TRANSPOSASE FOR INSERTION SEQUENCE ELEMENT IS1111A"/>
    <property type="match status" value="1"/>
</dbReference>
<proteinExistence type="predicted"/>
<protein>
    <submittedName>
        <fullName evidence="2">Transposase</fullName>
    </submittedName>
</protein>
<evidence type="ECO:0000259" key="1">
    <source>
        <dbReference type="Pfam" id="PF02371"/>
    </source>
</evidence>
<accession>A0A2P9AI09</accession>
<dbReference type="PANTHER" id="PTHR33055:SF3">
    <property type="entry name" value="PUTATIVE TRANSPOSASE FOR IS117-RELATED"/>
    <property type="match status" value="1"/>
</dbReference>
<dbReference type="RefSeq" id="WP_123148174.1">
    <property type="nucleotide sequence ID" value="NZ_FUIG01000024.1"/>
</dbReference>
<dbReference type="EMBL" id="FUIG01000024">
    <property type="protein sequence ID" value="SJM30773.1"/>
    <property type="molecule type" value="Genomic_DNA"/>
</dbReference>
<dbReference type="GO" id="GO:0003677">
    <property type="term" value="F:DNA binding"/>
    <property type="evidence" value="ECO:0007669"/>
    <property type="project" value="InterPro"/>
</dbReference>
<name>A0A2P9AI09_9HYPH</name>
<dbReference type="NCBIfam" id="NF033542">
    <property type="entry name" value="transpos_IS110"/>
    <property type="match status" value="1"/>
</dbReference>
<sequence length="387" mass="43904">MSQSFDTSRSLTALEQDNTIVAVIELSKAKWLIASLVPGFKRQPLKKIDADAPSLLKLLQRWRDEAGRTGRQIKRIAVAYEAAGDGFWLARWLRARGIEAYAIHPASVAVSREHRRAKTDRLDTELLMRAFLGWLRGEKRHCSMAPIPTLEEEDARPNRERETLVGDKTRIINHIKAILARFGIRSFRLSLRQAADRLETIRTAEGTPLPDNTRAELYRFLERLSLVREQIRTIEQERLRRLAAAPAAANGPHAMVRLLARVIGVGVETADMLVHEMLSRKLRDRRAVARYAGLTGSPDESGKRRREKGLARAGNARVRRGMIQLAWRFLRFQKDSGLARWFQARTADGRKTTRKTMIVALARKLLIGLWRLVITGEPPQGVTLRAA</sequence>
<gene>
    <name evidence="2" type="ORF">BQ8482_180001</name>
</gene>
<evidence type="ECO:0000313" key="3">
    <source>
        <dbReference type="Proteomes" id="UP000245698"/>
    </source>
</evidence>
<dbReference type="GO" id="GO:0006313">
    <property type="term" value="P:DNA transposition"/>
    <property type="evidence" value="ECO:0007669"/>
    <property type="project" value="InterPro"/>
</dbReference>
<keyword evidence="3" id="KW-1185">Reference proteome</keyword>